<organism evidence="2">
    <name type="scientific">Solanum chacoense</name>
    <name type="common">Chaco potato</name>
    <dbReference type="NCBI Taxonomy" id="4108"/>
    <lineage>
        <taxon>Eukaryota</taxon>
        <taxon>Viridiplantae</taxon>
        <taxon>Streptophyta</taxon>
        <taxon>Embryophyta</taxon>
        <taxon>Tracheophyta</taxon>
        <taxon>Spermatophyta</taxon>
        <taxon>Magnoliopsida</taxon>
        <taxon>eudicotyledons</taxon>
        <taxon>Gunneridae</taxon>
        <taxon>Pentapetalae</taxon>
        <taxon>asterids</taxon>
        <taxon>lamiids</taxon>
        <taxon>Solanales</taxon>
        <taxon>Solanaceae</taxon>
        <taxon>Solanoideae</taxon>
        <taxon>Solaneae</taxon>
        <taxon>Solanum</taxon>
    </lineage>
</organism>
<sequence>KNSTIKDSDCQLSKDKAIVLHKIVLISFSVKQNWDYVAQTFHKRQHVHVESSKSSAATFLESKQHRRATKLSRTPIQD</sequence>
<proteinExistence type="predicted"/>
<name>A0A0V0GZZ5_SOLCH</name>
<feature type="region of interest" description="Disordered" evidence="1">
    <location>
        <begin position="54"/>
        <end position="78"/>
    </location>
</feature>
<protein>
    <submittedName>
        <fullName evidence="2">Putative ovule protein</fullName>
    </submittedName>
</protein>
<evidence type="ECO:0000256" key="1">
    <source>
        <dbReference type="SAM" id="MobiDB-lite"/>
    </source>
</evidence>
<dbReference type="EMBL" id="GEDG01028675">
    <property type="protein sequence ID" value="JAP13024.1"/>
    <property type="molecule type" value="Transcribed_RNA"/>
</dbReference>
<dbReference type="AlphaFoldDB" id="A0A0V0GZZ5"/>
<accession>A0A0V0GZZ5</accession>
<feature type="non-terminal residue" evidence="2">
    <location>
        <position position="1"/>
    </location>
</feature>
<evidence type="ECO:0000313" key="2">
    <source>
        <dbReference type="EMBL" id="JAP13024.1"/>
    </source>
</evidence>
<reference evidence="2" key="1">
    <citation type="submission" date="2015-12" db="EMBL/GenBank/DDBJ databases">
        <title>Gene expression during late stages of embryo sac development: a critical building block for successful pollen-pistil interactions.</title>
        <authorList>
            <person name="Liu Y."/>
            <person name="Joly V."/>
            <person name="Sabar M."/>
            <person name="Matton D.P."/>
        </authorList>
    </citation>
    <scope>NUCLEOTIDE SEQUENCE</scope>
</reference>